<gene>
    <name evidence="2" type="ORF">VNO78_13881</name>
</gene>
<dbReference type="Proteomes" id="UP001386955">
    <property type="component" value="Unassembled WGS sequence"/>
</dbReference>
<accession>A0AAN9SRN4</accession>
<reference evidence="2 3" key="1">
    <citation type="submission" date="2024-01" db="EMBL/GenBank/DDBJ databases">
        <title>The genomes of 5 underutilized Papilionoideae crops provide insights into root nodulation and disease resistanc.</title>
        <authorList>
            <person name="Jiang F."/>
        </authorList>
    </citation>
    <scope>NUCLEOTIDE SEQUENCE [LARGE SCALE GENOMIC DNA]</scope>
    <source>
        <strain evidence="2">DUOXIRENSHENG_FW03</strain>
        <tissue evidence="2">Leaves</tissue>
    </source>
</reference>
<name>A0AAN9SRN4_PSOTE</name>
<protein>
    <submittedName>
        <fullName evidence="2">Uncharacterized protein</fullName>
    </submittedName>
</protein>
<keyword evidence="3" id="KW-1185">Reference proteome</keyword>
<feature type="compositionally biased region" description="Low complexity" evidence="1">
    <location>
        <begin position="1"/>
        <end position="17"/>
    </location>
</feature>
<feature type="region of interest" description="Disordered" evidence="1">
    <location>
        <begin position="1"/>
        <end position="25"/>
    </location>
</feature>
<evidence type="ECO:0000256" key="1">
    <source>
        <dbReference type="SAM" id="MobiDB-lite"/>
    </source>
</evidence>
<dbReference type="AlphaFoldDB" id="A0AAN9SRN4"/>
<sequence length="66" mass="7363">MQLITSHTTQHNSTPHHTTPHHTTPPPSLFTLFHFSLPHSPSLNFPTLLRKLVSLSIHLASGKSCF</sequence>
<evidence type="ECO:0000313" key="3">
    <source>
        <dbReference type="Proteomes" id="UP001386955"/>
    </source>
</evidence>
<proteinExistence type="predicted"/>
<organism evidence="2 3">
    <name type="scientific">Psophocarpus tetragonolobus</name>
    <name type="common">Winged bean</name>
    <name type="synonym">Dolichos tetragonolobus</name>
    <dbReference type="NCBI Taxonomy" id="3891"/>
    <lineage>
        <taxon>Eukaryota</taxon>
        <taxon>Viridiplantae</taxon>
        <taxon>Streptophyta</taxon>
        <taxon>Embryophyta</taxon>
        <taxon>Tracheophyta</taxon>
        <taxon>Spermatophyta</taxon>
        <taxon>Magnoliopsida</taxon>
        <taxon>eudicotyledons</taxon>
        <taxon>Gunneridae</taxon>
        <taxon>Pentapetalae</taxon>
        <taxon>rosids</taxon>
        <taxon>fabids</taxon>
        <taxon>Fabales</taxon>
        <taxon>Fabaceae</taxon>
        <taxon>Papilionoideae</taxon>
        <taxon>50 kb inversion clade</taxon>
        <taxon>NPAAA clade</taxon>
        <taxon>indigoferoid/millettioid clade</taxon>
        <taxon>Phaseoleae</taxon>
        <taxon>Psophocarpus</taxon>
    </lineage>
</organism>
<dbReference type="EMBL" id="JAYMYS010000003">
    <property type="protein sequence ID" value="KAK7401972.1"/>
    <property type="molecule type" value="Genomic_DNA"/>
</dbReference>
<comment type="caution">
    <text evidence="2">The sequence shown here is derived from an EMBL/GenBank/DDBJ whole genome shotgun (WGS) entry which is preliminary data.</text>
</comment>
<evidence type="ECO:0000313" key="2">
    <source>
        <dbReference type="EMBL" id="KAK7401972.1"/>
    </source>
</evidence>